<dbReference type="EMBL" id="JAKOGI010003376">
    <property type="protein sequence ID" value="KAJ8420518.1"/>
    <property type="molecule type" value="Genomic_DNA"/>
</dbReference>
<feature type="compositionally biased region" description="Polar residues" evidence="2">
    <location>
        <begin position="56"/>
        <end position="72"/>
    </location>
</feature>
<feature type="region of interest" description="Disordered" evidence="2">
    <location>
        <begin position="374"/>
        <end position="417"/>
    </location>
</feature>
<feature type="region of interest" description="Disordered" evidence="2">
    <location>
        <begin position="56"/>
        <end position="86"/>
    </location>
</feature>
<evidence type="ECO:0000256" key="2">
    <source>
        <dbReference type="SAM" id="MobiDB-lite"/>
    </source>
</evidence>
<dbReference type="GO" id="GO:0003713">
    <property type="term" value="F:transcription coactivator activity"/>
    <property type="evidence" value="ECO:0007669"/>
    <property type="project" value="InterPro"/>
</dbReference>
<feature type="domain" description="ARC105/Med15 mediator subunit C-terminal" evidence="3">
    <location>
        <begin position="1130"/>
        <end position="1197"/>
    </location>
</feature>
<dbReference type="Pfam" id="PF21539">
    <property type="entry name" value="Med15_C"/>
    <property type="match status" value="1"/>
</dbReference>
<feature type="compositionally biased region" description="Low complexity" evidence="2">
    <location>
        <begin position="374"/>
        <end position="415"/>
    </location>
</feature>
<comment type="caution">
    <text evidence="4">The sequence shown here is derived from an EMBL/GenBank/DDBJ whole genome shotgun (WGS) entry which is preliminary data.</text>
</comment>
<dbReference type="AlphaFoldDB" id="A0A9Q1GKZ7"/>
<proteinExistence type="predicted"/>
<dbReference type="OrthoDB" id="1896842at2759"/>
<feature type="compositionally biased region" description="Low complexity" evidence="2">
    <location>
        <begin position="197"/>
        <end position="242"/>
    </location>
</feature>
<organism evidence="4 5">
    <name type="scientific">Carnegiea gigantea</name>
    <dbReference type="NCBI Taxonomy" id="171969"/>
    <lineage>
        <taxon>Eukaryota</taxon>
        <taxon>Viridiplantae</taxon>
        <taxon>Streptophyta</taxon>
        <taxon>Embryophyta</taxon>
        <taxon>Tracheophyta</taxon>
        <taxon>Spermatophyta</taxon>
        <taxon>Magnoliopsida</taxon>
        <taxon>eudicotyledons</taxon>
        <taxon>Gunneridae</taxon>
        <taxon>Pentapetalae</taxon>
        <taxon>Caryophyllales</taxon>
        <taxon>Cactineae</taxon>
        <taxon>Cactaceae</taxon>
        <taxon>Cactoideae</taxon>
        <taxon>Echinocereeae</taxon>
        <taxon>Carnegiea</taxon>
    </lineage>
</organism>
<sequence>MQSQVHDPGKSVLVPMVSNQSQAQQQLLAQNIQNNVASTGVHGAAISLPPVSGLTSNPTPNVAQNPNLQNISGIPHSSMGNNMSQGVTSSMFANVQRQMKGRQLAQQVGMQQQPQQSQNQLMYQQQLQHQMLKQKIQHGNIQQLLQTAMQQQLPQQQNTLLQATQLQSSQQQMMQTSSTVQPSMISGMQQNQQSTIQQPLQSVLQQHQRPVLGQQQQQPHQTAVLQQQPMMPSQLQQQLMGQHPNAVNIQQNLLIGQQNNISDMQQQQQHQRLLGQQNGIPNMASQRSTNSQNLLQQQLMGQQSNISNMAHQNQVGGLAQQRQLMGPHCGSTSMQTNQHSVLMMQQTKGSAQQQCQNASSLLIGGQQPQAQAQSQQQLMSQLQSQPAQLQQHLGMQQQPNSFQQNMQPQIQTQNPSLQQQNMIDQEKQLFQPQRAPPEAPSTSLDSTAQTGSTSVGDWQEEAYQKIKVMKDLYYADLNEIYPKVSIKLQQLESLPQPSKVEQLEKLRQFKLMLEKLMQFLRTTKNSISPIHRDKSASVEKQIVSLLNSHRARKPMPPMQLRQVHQSMQQPQQPDSPLPQAQSHDSGVKPQLQSINSQGAVATVQPSNVSNMQNGSMPSLSAIASSQQSTVTSLQSSSKLDSVSGTTPNSMQQVAMPAIQQNLVSTPQQANINPLQSQSGVNLLQQNINPLQSNSNMLQSQHLKQQHDQQMMQTHQLKQQLQNRHLQQQLQKQQMLQQQQLHLQAKQQRLHLQAKQQQATQMHAHQMPELHQLHDVNDVKMRQGLGLRSGVFPSHLSSGQRYAHQQLKPGVSFPISSPQLLPAVSAQINQHSSPQIDQQNVPPAIRTPLQSANSPFAPSPSTPTVSSPTHGDPETPVVTSLSNAANVNHQQTNVAPGAPQSLSIGTPGISPSPFLECGAPDGTHGNASAVLSGKSGVTEQPLERLLKAVKSISPKALTASVRDIESVVNMIDSNAGSAPGNVSTATVGEDLVAMTKCRMQARNFLTQDGTTGIKRVRHCTNGMLLNFAASAGSMNDSFKQLTDSETSELESTATSSIKKARMEVHHSLFEEIREINECLIDTCVDISDEDADLSVASTAVGSEGTVVRCCFSAISLSPSLKSLYTSVQMLPIQPFRMLVPSNYPNCSPILLDSLPFEVSREHEDLSVKAKSRFRTALRRLSQPMSLKEIARTWDDCARAVISDYVQQNSGGTFSSKYGNWENCLSTA</sequence>
<dbReference type="GO" id="GO:0031490">
    <property type="term" value="F:chromatin DNA binding"/>
    <property type="evidence" value="ECO:0007669"/>
    <property type="project" value="InterPro"/>
</dbReference>
<gene>
    <name evidence="4" type="ORF">Cgig2_004558</name>
</gene>
<dbReference type="InterPro" id="IPR048386">
    <property type="entry name" value="Med15_C"/>
</dbReference>
<evidence type="ECO:0000313" key="4">
    <source>
        <dbReference type="EMBL" id="KAJ8420518.1"/>
    </source>
</evidence>
<accession>A0A9Q1GKZ7</accession>
<keyword evidence="1" id="KW-0175">Coiled coil</keyword>
<keyword evidence="5" id="KW-1185">Reference proteome</keyword>
<evidence type="ECO:0000313" key="5">
    <source>
        <dbReference type="Proteomes" id="UP001153076"/>
    </source>
</evidence>
<feature type="compositionally biased region" description="Polar residues" evidence="2">
    <location>
        <begin position="440"/>
        <end position="456"/>
    </location>
</feature>
<dbReference type="PANTHER" id="PTHR33137">
    <property type="entry name" value="MEDIATOR OF RNA POLYMERASE II TRANSCRIPTION SUBUNIT 15A-RELATED"/>
    <property type="match status" value="1"/>
</dbReference>
<feature type="compositionally biased region" description="Low complexity" evidence="2">
    <location>
        <begin position="562"/>
        <end position="582"/>
    </location>
</feature>
<name>A0A9Q1GKZ7_9CARY</name>
<feature type="compositionally biased region" description="Polar residues" evidence="2">
    <location>
        <begin position="825"/>
        <end position="840"/>
    </location>
</feature>
<dbReference type="PANTHER" id="PTHR33137:SF4">
    <property type="entry name" value="MEDIATOR OF RNA POLYMERASE II TRANSCRIPTION SUBUNIT 15A-RELATED"/>
    <property type="match status" value="1"/>
</dbReference>
<evidence type="ECO:0000256" key="1">
    <source>
        <dbReference type="SAM" id="Coils"/>
    </source>
</evidence>
<feature type="region of interest" description="Disordered" evidence="2">
    <location>
        <begin position="429"/>
        <end position="456"/>
    </location>
</feature>
<dbReference type="InterPro" id="IPR044661">
    <property type="entry name" value="MED15a/b/c-like"/>
</dbReference>
<evidence type="ECO:0000259" key="3">
    <source>
        <dbReference type="Pfam" id="PF21539"/>
    </source>
</evidence>
<feature type="region of interest" description="Disordered" evidence="2">
    <location>
        <begin position="825"/>
        <end position="877"/>
    </location>
</feature>
<reference evidence="4" key="1">
    <citation type="submission" date="2022-04" db="EMBL/GenBank/DDBJ databases">
        <title>Carnegiea gigantea Genome sequencing and assembly v2.</title>
        <authorList>
            <person name="Copetti D."/>
            <person name="Sanderson M.J."/>
            <person name="Burquez A."/>
            <person name="Wojciechowski M.F."/>
        </authorList>
    </citation>
    <scope>NUCLEOTIDE SEQUENCE</scope>
    <source>
        <strain evidence="4">SGP5-SGP5p</strain>
        <tissue evidence="4">Aerial part</tissue>
    </source>
</reference>
<feature type="region of interest" description="Disordered" evidence="2">
    <location>
        <begin position="548"/>
        <end position="590"/>
    </location>
</feature>
<dbReference type="Proteomes" id="UP001153076">
    <property type="component" value="Unassembled WGS sequence"/>
</dbReference>
<feature type="region of interest" description="Disordered" evidence="2">
    <location>
        <begin position="196"/>
        <end position="242"/>
    </location>
</feature>
<protein>
    <recommendedName>
        <fullName evidence="3">ARC105/Med15 mediator subunit C-terminal domain-containing protein</fullName>
    </recommendedName>
</protein>
<feature type="coiled-coil region" evidence="1">
    <location>
        <begin position="703"/>
        <end position="737"/>
    </location>
</feature>